<dbReference type="Gene3D" id="2.120.10.30">
    <property type="entry name" value="TolB, C-terminal domain"/>
    <property type="match status" value="1"/>
</dbReference>
<dbReference type="OrthoDB" id="6101884at2759"/>
<evidence type="ECO:0000313" key="5">
    <source>
        <dbReference type="Proteomes" id="UP000683360"/>
    </source>
</evidence>
<keyword evidence="5" id="KW-1185">Reference proteome</keyword>
<protein>
    <recommendedName>
        <fullName evidence="3">B box-type domain-containing protein</fullName>
    </recommendedName>
</protein>
<feature type="coiled-coil region" evidence="2">
    <location>
        <begin position="192"/>
        <end position="219"/>
    </location>
</feature>
<evidence type="ECO:0000259" key="3">
    <source>
        <dbReference type="PROSITE" id="PS50119"/>
    </source>
</evidence>
<evidence type="ECO:0000256" key="1">
    <source>
        <dbReference type="PROSITE-ProRule" id="PRU00024"/>
    </source>
</evidence>
<dbReference type="PROSITE" id="PS50119">
    <property type="entry name" value="ZF_BBOX"/>
    <property type="match status" value="2"/>
</dbReference>
<gene>
    <name evidence="4" type="ORF">MEDL_43707</name>
</gene>
<keyword evidence="1" id="KW-0862">Zinc</keyword>
<dbReference type="Proteomes" id="UP000683360">
    <property type="component" value="Unassembled WGS sequence"/>
</dbReference>
<comment type="caution">
    <text evidence="4">The sequence shown here is derived from an EMBL/GenBank/DDBJ whole genome shotgun (WGS) entry which is preliminary data.</text>
</comment>
<dbReference type="SUPFAM" id="SSF101898">
    <property type="entry name" value="NHL repeat"/>
    <property type="match status" value="1"/>
</dbReference>
<keyword evidence="1" id="KW-0479">Metal-binding</keyword>
<evidence type="ECO:0000313" key="4">
    <source>
        <dbReference type="EMBL" id="CAG2230898.1"/>
    </source>
</evidence>
<dbReference type="PANTHER" id="PTHR25462">
    <property type="entry name" value="BONUS, ISOFORM C-RELATED"/>
    <property type="match status" value="1"/>
</dbReference>
<accession>A0A8S3TAW2</accession>
<organism evidence="4 5">
    <name type="scientific">Mytilus edulis</name>
    <name type="common">Blue mussel</name>
    <dbReference type="NCBI Taxonomy" id="6550"/>
    <lineage>
        <taxon>Eukaryota</taxon>
        <taxon>Metazoa</taxon>
        <taxon>Spiralia</taxon>
        <taxon>Lophotrochozoa</taxon>
        <taxon>Mollusca</taxon>
        <taxon>Bivalvia</taxon>
        <taxon>Autobranchia</taxon>
        <taxon>Pteriomorphia</taxon>
        <taxon>Mytilida</taxon>
        <taxon>Mytiloidea</taxon>
        <taxon>Mytilidae</taxon>
        <taxon>Mytilinae</taxon>
        <taxon>Mytilus</taxon>
    </lineage>
</organism>
<dbReference type="EMBL" id="CAJPWZ010002113">
    <property type="protein sequence ID" value="CAG2230898.1"/>
    <property type="molecule type" value="Genomic_DNA"/>
</dbReference>
<name>A0A8S3TAW2_MYTED</name>
<feature type="domain" description="B box-type" evidence="3">
    <location>
        <begin position="25"/>
        <end position="75"/>
    </location>
</feature>
<keyword evidence="2" id="KW-0175">Coiled coil</keyword>
<dbReference type="GO" id="GO:0008270">
    <property type="term" value="F:zinc ion binding"/>
    <property type="evidence" value="ECO:0007669"/>
    <property type="project" value="UniProtKB-KW"/>
</dbReference>
<dbReference type="CDD" id="cd19776">
    <property type="entry name" value="Bbox2_TRIM25_C-IV"/>
    <property type="match status" value="1"/>
</dbReference>
<reference evidence="4" key="1">
    <citation type="submission" date="2021-03" db="EMBL/GenBank/DDBJ databases">
        <authorList>
            <person name="Bekaert M."/>
        </authorList>
    </citation>
    <scope>NUCLEOTIDE SEQUENCE</scope>
</reference>
<dbReference type="Gene3D" id="4.10.830.40">
    <property type="match status" value="1"/>
</dbReference>
<evidence type="ECO:0000256" key="2">
    <source>
        <dbReference type="SAM" id="Coils"/>
    </source>
</evidence>
<keyword evidence="1" id="KW-0863">Zinc-finger</keyword>
<proteinExistence type="predicted"/>
<dbReference type="InterPro" id="IPR047153">
    <property type="entry name" value="TRIM45/56/19-like"/>
</dbReference>
<dbReference type="AlphaFoldDB" id="A0A8S3TAW2"/>
<feature type="domain" description="B box-type" evidence="3">
    <location>
        <begin position="85"/>
        <end position="126"/>
    </location>
</feature>
<dbReference type="SUPFAM" id="SSF57845">
    <property type="entry name" value="B-box zinc-binding domain"/>
    <property type="match status" value="1"/>
</dbReference>
<dbReference type="InterPro" id="IPR000315">
    <property type="entry name" value="Znf_B-box"/>
</dbReference>
<dbReference type="PANTHER" id="PTHR25462:SF296">
    <property type="entry name" value="MEIOTIC P26, ISOFORM F"/>
    <property type="match status" value="1"/>
</dbReference>
<dbReference type="Gene3D" id="3.30.160.60">
    <property type="entry name" value="Classic Zinc Finger"/>
    <property type="match status" value="1"/>
</dbReference>
<dbReference type="InterPro" id="IPR011042">
    <property type="entry name" value="6-blade_b-propeller_TolB-like"/>
</dbReference>
<sequence length="558" mass="63405">MYTGTGDKTREILRVGKHRRYTIMSDCIRCGPCGYADNTRNAEKWCTVCEEGLCTDCEQVHKSIKTTRNHRLISTDDFQQIKNISISLTCKDHNKTLELYCKTHDVAVCLGCVPSHHRACYDVIPLDKTAENTKNSTALADLEDTLTIASQNLEQIINDRSAALKNLDVRDELEQKLLLELDTQHGKCKSGLSKLLNRLKNSEQNLNSLKEQTSQLKSFASDIQLFLGTRQINKTVLKEVKSVKEGIKSVPNYEVNLQLHTAIIALMNEIDQLGEISVTENITCLPFKEAKLDQAQKQLPVQELNNINNIKFRLRKKFDVERHCYYMWRSGCTMLPNGNVLIADYQGSKILMEYSKDGKHIRDIPCSRPPFDLTVIDHDRIAVTYGDNKYVEILNLKNNIVERKLKSDNDCYGISYQDTKLFIISGGIVIRDITGKVLKTLTVDCGKYLETTVDRIYYTVRNDHTVHCISMADEEIWVHKVESLIDLKGITVDDHQNVFIADQDSNLLTVIQYDGKASKTLLTETDGLDKPSALHYNKDKKMLLICNQNGSAALYNLE</sequence>